<dbReference type="Proteomes" id="UP000460298">
    <property type="component" value="Unassembled WGS sequence"/>
</dbReference>
<evidence type="ECO:0000313" key="2">
    <source>
        <dbReference type="Proteomes" id="UP000460298"/>
    </source>
</evidence>
<gene>
    <name evidence="1" type="ORF">F9K24_07800</name>
</gene>
<reference evidence="1 2" key="1">
    <citation type="submission" date="2019-10" db="EMBL/GenBank/DDBJ databases">
        <title>Extracellular Electron Transfer in a Candidatus Methanoperedens spp. Enrichment Culture.</title>
        <authorList>
            <person name="Berger S."/>
            <person name="Rangel Shaw D."/>
            <person name="Berben T."/>
            <person name="In 'T Zandt M."/>
            <person name="Frank J."/>
            <person name="Reimann J."/>
            <person name="Jetten M.S.M."/>
            <person name="Welte C.U."/>
        </authorList>
    </citation>
    <scope>NUCLEOTIDE SEQUENCE [LARGE SCALE GENOMIC DNA]</scope>
    <source>
        <strain evidence="1">SB12</strain>
    </source>
</reference>
<proteinExistence type="predicted"/>
<dbReference type="EMBL" id="WBUI01000006">
    <property type="protein sequence ID" value="KAB2933242.1"/>
    <property type="molecule type" value="Genomic_DNA"/>
</dbReference>
<name>A0A833H2E5_9LEPT</name>
<protein>
    <submittedName>
        <fullName evidence="1">Uncharacterized protein</fullName>
    </submittedName>
</protein>
<accession>A0A833H2E5</accession>
<evidence type="ECO:0000313" key="1">
    <source>
        <dbReference type="EMBL" id="KAB2933242.1"/>
    </source>
</evidence>
<organism evidence="1 2">
    <name type="scientific">Leptonema illini</name>
    <dbReference type="NCBI Taxonomy" id="183"/>
    <lineage>
        <taxon>Bacteria</taxon>
        <taxon>Pseudomonadati</taxon>
        <taxon>Spirochaetota</taxon>
        <taxon>Spirochaetia</taxon>
        <taxon>Leptospirales</taxon>
        <taxon>Leptospiraceae</taxon>
        <taxon>Leptonema</taxon>
    </lineage>
</organism>
<comment type="caution">
    <text evidence="1">The sequence shown here is derived from an EMBL/GenBank/DDBJ whole genome shotgun (WGS) entry which is preliminary data.</text>
</comment>
<sequence length="227" mass="24502">MNTSEHEELLLIAALQELARAQVSEADEGRLASVYDRHASGKKIGAEDVAYVLSLSSVVDRMKSGPAVVVPEALQAAVGRYFAAEKRALEKKKPGSIIVRLGAGLELVASTLMGLEPVFVAVTPTRRSGVETARRLTMNEALQGGGLIEYSILRSTEDTVMISLLFQDLKEPLTVRLSENGRPISSQTVRDATGRIHFDGLTAGDYTIEMSGSMDRTFTLRLLGPAE</sequence>
<dbReference type="AlphaFoldDB" id="A0A833H2E5"/>